<keyword evidence="1" id="KW-0732">Signal</keyword>
<accession>A0ABY7P745</accession>
<feature type="signal peptide" evidence="1">
    <location>
        <begin position="1"/>
        <end position="37"/>
    </location>
</feature>
<dbReference type="RefSeq" id="WP_270083825.1">
    <property type="nucleotide sequence ID" value="NZ_CP115300.1"/>
</dbReference>
<protein>
    <submittedName>
        <fullName evidence="3">DUF3887 domain-containing protein</fullName>
    </submittedName>
</protein>
<dbReference type="Proteomes" id="UP001212326">
    <property type="component" value="Chromosome"/>
</dbReference>
<dbReference type="InterPro" id="IPR024981">
    <property type="entry name" value="DUF3887"/>
</dbReference>
<evidence type="ECO:0000313" key="3">
    <source>
        <dbReference type="EMBL" id="WBO66346.1"/>
    </source>
</evidence>
<dbReference type="EMBL" id="CP115300">
    <property type="protein sequence ID" value="WBO66346.1"/>
    <property type="molecule type" value="Genomic_DNA"/>
</dbReference>
<feature type="domain" description="DUF3887" evidence="2">
    <location>
        <begin position="49"/>
        <end position="134"/>
    </location>
</feature>
<proteinExistence type="predicted"/>
<evidence type="ECO:0000259" key="2">
    <source>
        <dbReference type="Pfam" id="PF13026"/>
    </source>
</evidence>
<keyword evidence="4" id="KW-1185">Reference proteome</keyword>
<dbReference type="Pfam" id="PF13026">
    <property type="entry name" value="DUF3887"/>
    <property type="match status" value="1"/>
</dbReference>
<name>A0ABY7P745_9ACTN</name>
<reference evidence="3 4" key="1">
    <citation type="submission" date="2022-12" db="EMBL/GenBank/DDBJ databases">
        <authorList>
            <person name="Mo P."/>
        </authorList>
    </citation>
    <scope>NUCLEOTIDE SEQUENCE [LARGE SCALE GENOMIC DNA]</scope>
    <source>
        <strain evidence="3 4">HUAS 2-6</strain>
    </source>
</reference>
<evidence type="ECO:0000313" key="4">
    <source>
        <dbReference type="Proteomes" id="UP001212326"/>
    </source>
</evidence>
<evidence type="ECO:0000256" key="1">
    <source>
        <dbReference type="SAM" id="SignalP"/>
    </source>
</evidence>
<feature type="chain" id="PRO_5045662110" evidence="1">
    <location>
        <begin position="38"/>
        <end position="144"/>
    </location>
</feature>
<gene>
    <name evidence="3" type="ORF">O1G22_27815</name>
</gene>
<dbReference type="Gene3D" id="3.10.450.590">
    <property type="match status" value="1"/>
</dbReference>
<organism evidence="3 4">
    <name type="scientific">Streptomyces camelliae</name>
    <dbReference type="NCBI Taxonomy" id="3004093"/>
    <lineage>
        <taxon>Bacteria</taxon>
        <taxon>Bacillati</taxon>
        <taxon>Actinomycetota</taxon>
        <taxon>Actinomycetes</taxon>
        <taxon>Kitasatosporales</taxon>
        <taxon>Streptomycetaceae</taxon>
        <taxon>Streptomyces</taxon>
    </lineage>
</organism>
<sequence>MSANDIAPGGKRRLVRAVATLALAASALLPAAGYAPAAPQDDAIALQTLNDIVKGDYTAATAHFDATVRRQLPPEALKQAWSNYQEQFGRYMSHQRPEDAKADGFTVVSVPLRLERGPGEFRVSFDNGGAVSGLFFLRPGVPLS</sequence>